<protein>
    <recommendedName>
        <fullName evidence="7">Tetraspanin</fullName>
    </recommendedName>
</protein>
<keyword evidence="4 7" id="KW-1133">Transmembrane helix</keyword>
<dbReference type="PANTHER" id="PTHR19282:SF519">
    <property type="entry name" value="TETRASPANIN"/>
    <property type="match status" value="1"/>
</dbReference>
<sequence length="264" mass="29209">MCCCAIECVQCFVSFLNVILLLSGIGLLIASIVLFINGLAGSLAILVPSLPYIYVAILLLIAAVIILCVSCFGCVVAFRADVCALIWYYILIVIVLCLEASVLVMTFTHWRSGGYHPQIQDYITQRAQLTIGRYGQEGEEKLTSVWDDLQQRKQCCGVISHLDWYKFHNQFPADRPPDSCCETYYEGCSRAISAVIVWDEGCGDYLIDATFRGLGAIGTVVLICFLLQVLLLLFVAILIFLHKFGNDPKNTCCGGSYSKPEDTK</sequence>
<evidence type="ECO:0000256" key="2">
    <source>
        <dbReference type="ARBA" id="ARBA00006840"/>
    </source>
</evidence>
<dbReference type="PIRSF" id="PIRSF002419">
    <property type="entry name" value="Tetraspanin"/>
    <property type="match status" value="1"/>
</dbReference>
<evidence type="ECO:0000313" key="8">
    <source>
        <dbReference type="EMBL" id="PIK54202.1"/>
    </source>
</evidence>
<keyword evidence="5 7" id="KW-0472">Membrane</keyword>
<dbReference type="Gene3D" id="1.10.1450.10">
    <property type="entry name" value="Tetraspanin"/>
    <property type="match status" value="1"/>
</dbReference>
<dbReference type="Proteomes" id="UP000230750">
    <property type="component" value="Unassembled WGS sequence"/>
</dbReference>
<evidence type="ECO:0000256" key="3">
    <source>
        <dbReference type="ARBA" id="ARBA00022692"/>
    </source>
</evidence>
<comment type="similarity">
    <text evidence="2 7">Belongs to the tetraspanin (TM4SF) family.</text>
</comment>
<dbReference type="PANTHER" id="PTHR19282">
    <property type="entry name" value="TETRASPANIN"/>
    <property type="match status" value="1"/>
</dbReference>
<proteinExistence type="inferred from homology"/>
<dbReference type="InterPro" id="IPR000301">
    <property type="entry name" value="Tetraspanin_animals"/>
</dbReference>
<evidence type="ECO:0000313" key="9">
    <source>
        <dbReference type="Proteomes" id="UP000230750"/>
    </source>
</evidence>
<dbReference type="Pfam" id="PF00335">
    <property type="entry name" value="Tetraspanin"/>
    <property type="match status" value="1"/>
</dbReference>
<evidence type="ECO:0000256" key="4">
    <source>
        <dbReference type="ARBA" id="ARBA00022989"/>
    </source>
</evidence>
<gene>
    <name evidence="8" type="ORF">BSL78_08882</name>
</gene>
<dbReference type="STRING" id="307972.A0A2G8L1U4"/>
<evidence type="ECO:0000256" key="7">
    <source>
        <dbReference type="RuleBase" id="RU361218"/>
    </source>
</evidence>
<dbReference type="SUPFAM" id="SSF48652">
    <property type="entry name" value="Tetraspanin"/>
    <property type="match status" value="1"/>
</dbReference>
<dbReference type="InterPro" id="IPR008952">
    <property type="entry name" value="Tetraspanin_EC2_sf"/>
</dbReference>
<evidence type="ECO:0000256" key="5">
    <source>
        <dbReference type="ARBA" id="ARBA00023136"/>
    </source>
</evidence>
<feature type="disulfide bond" evidence="6">
    <location>
        <begin position="155"/>
        <end position="188"/>
    </location>
</feature>
<feature type="transmembrane region" description="Helical" evidence="7">
    <location>
        <begin position="12"/>
        <end position="40"/>
    </location>
</feature>
<accession>A0A2G8L1U4</accession>
<comment type="caution">
    <text evidence="8">The sequence shown here is derived from an EMBL/GenBank/DDBJ whole genome shotgun (WGS) entry which is preliminary data.</text>
</comment>
<reference evidence="8 9" key="1">
    <citation type="journal article" date="2017" name="PLoS Biol.">
        <title>The sea cucumber genome provides insights into morphological evolution and visceral regeneration.</title>
        <authorList>
            <person name="Zhang X."/>
            <person name="Sun L."/>
            <person name="Yuan J."/>
            <person name="Sun Y."/>
            <person name="Gao Y."/>
            <person name="Zhang L."/>
            <person name="Li S."/>
            <person name="Dai H."/>
            <person name="Hamel J.F."/>
            <person name="Liu C."/>
            <person name="Yu Y."/>
            <person name="Liu S."/>
            <person name="Lin W."/>
            <person name="Guo K."/>
            <person name="Jin S."/>
            <person name="Xu P."/>
            <person name="Storey K.B."/>
            <person name="Huan P."/>
            <person name="Zhang T."/>
            <person name="Zhou Y."/>
            <person name="Zhang J."/>
            <person name="Lin C."/>
            <person name="Li X."/>
            <person name="Xing L."/>
            <person name="Huo D."/>
            <person name="Sun M."/>
            <person name="Wang L."/>
            <person name="Mercier A."/>
            <person name="Li F."/>
            <person name="Yang H."/>
            <person name="Xiang J."/>
        </authorList>
    </citation>
    <scope>NUCLEOTIDE SEQUENCE [LARGE SCALE GENOMIC DNA]</scope>
    <source>
        <strain evidence="8">Shaxun</strain>
        <tissue evidence="8">Muscle</tissue>
    </source>
</reference>
<feature type="transmembrane region" description="Helical" evidence="7">
    <location>
        <begin position="52"/>
        <end position="78"/>
    </location>
</feature>
<dbReference type="PRINTS" id="PR00259">
    <property type="entry name" value="TMFOUR"/>
</dbReference>
<dbReference type="AlphaFoldDB" id="A0A2G8L1U4"/>
<dbReference type="EMBL" id="MRZV01000258">
    <property type="protein sequence ID" value="PIK54202.1"/>
    <property type="molecule type" value="Genomic_DNA"/>
</dbReference>
<evidence type="ECO:0000256" key="1">
    <source>
        <dbReference type="ARBA" id="ARBA00004141"/>
    </source>
</evidence>
<evidence type="ECO:0000256" key="6">
    <source>
        <dbReference type="PIRSR" id="PIRSR002419-1"/>
    </source>
</evidence>
<keyword evidence="3 7" id="KW-0812">Transmembrane</keyword>
<feature type="transmembrane region" description="Helical" evidence="7">
    <location>
        <begin position="85"/>
        <end position="107"/>
    </location>
</feature>
<keyword evidence="9" id="KW-1185">Reference proteome</keyword>
<keyword evidence="6" id="KW-1015">Disulfide bond</keyword>
<feature type="transmembrane region" description="Helical" evidence="7">
    <location>
        <begin position="214"/>
        <end position="241"/>
    </location>
</feature>
<name>A0A2G8L1U4_STIJA</name>
<comment type="subcellular location">
    <subcellularLocation>
        <location evidence="1 7">Membrane</location>
        <topology evidence="1 7">Multi-pass membrane protein</topology>
    </subcellularLocation>
</comment>
<dbReference type="OrthoDB" id="432835at2759"/>
<organism evidence="8 9">
    <name type="scientific">Stichopus japonicus</name>
    <name type="common">Sea cucumber</name>
    <dbReference type="NCBI Taxonomy" id="307972"/>
    <lineage>
        <taxon>Eukaryota</taxon>
        <taxon>Metazoa</taxon>
        <taxon>Echinodermata</taxon>
        <taxon>Eleutherozoa</taxon>
        <taxon>Echinozoa</taxon>
        <taxon>Holothuroidea</taxon>
        <taxon>Aspidochirotacea</taxon>
        <taxon>Aspidochirotida</taxon>
        <taxon>Stichopodidae</taxon>
        <taxon>Apostichopus</taxon>
    </lineage>
</organism>
<dbReference type="GO" id="GO:0005886">
    <property type="term" value="C:plasma membrane"/>
    <property type="evidence" value="ECO:0007669"/>
    <property type="project" value="TreeGrafter"/>
</dbReference>
<dbReference type="InterPro" id="IPR018499">
    <property type="entry name" value="Tetraspanin/Peripherin"/>
</dbReference>